<reference evidence="1" key="1">
    <citation type="submission" date="2024-02" db="EMBL/GenBank/DDBJ databases">
        <title>Metagenome Assembled Genome of Zalaria obscura JY119.</title>
        <authorList>
            <person name="Vighnesh L."/>
            <person name="Jagadeeshwari U."/>
            <person name="Venkata Ramana C."/>
            <person name="Sasikala C."/>
        </authorList>
    </citation>
    <scope>NUCLEOTIDE SEQUENCE</scope>
    <source>
        <strain evidence="1">JY119</strain>
    </source>
</reference>
<dbReference type="Proteomes" id="UP001320706">
    <property type="component" value="Unassembled WGS sequence"/>
</dbReference>
<keyword evidence="2" id="KW-1185">Reference proteome</keyword>
<accession>A0ACC3S2W9</accession>
<name>A0ACC3S2W9_9PEZI</name>
<proteinExistence type="predicted"/>
<protein>
    <submittedName>
        <fullName evidence="1">Uncharacterized protein</fullName>
    </submittedName>
</protein>
<dbReference type="EMBL" id="JAMKPW020000044">
    <property type="protein sequence ID" value="KAK8192552.1"/>
    <property type="molecule type" value="Genomic_DNA"/>
</dbReference>
<comment type="caution">
    <text evidence="1">The sequence shown here is derived from an EMBL/GenBank/DDBJ whole genome shotgun (WGS) entry which is preliminary data.</text>
</comment>
<sequence length="469" mass="52555">METASTPAVLLLNLPPAALGGMNLLSFTTTARFRGIKNLPRGLHFIFTGATSGFSIRHGAWFFISPRTSTSNPSSALVARSPSAAPAPELHVYKWDARKEELVAEASAAELLRWRANLGSIWREGLTPYRQSAAKDADGNDGFEEKNDWVQLTDCITAETLNRILGPSWILTSASSAARDEDDIPGLSREESRIPQEKQLGFLPVDLKQTWRLGATGRERTEAAQDRSWALGELVDRFCHQRKWEEVLGELQFCFLMVLTLNNFSCLEQWKRLLELVFTSREAVNARPDFFVRAIALLRLQLTHCADVEGGLFDMSDEGGGFLKQVLMRFKKGLDQLPGGKKQDVMDELEDLEQFMQDTHGWQTEGSFARSGKIQLEDGEEVDMDVTNYDEADEEGEYAPQIVDLTPEQMRELGYTPPVTHSGNTQASTSALSKQGTSTLERQVLEQEEEESGDLYEDNEDPEDMDSRY</sequence>
<evidence type="ECO:0000313" key="2">
    <source>
        <dbReference type="Proteomes" id="UP001320706"/>
    </source>
</evidence>
<gene>
    <name evidence="1" type="ORF">M8818_007722</name>
</gene>
<organism evidence="1 2">
    <name type="scientific">Zalaria obscura</name>
    <dbReference type="NCBI Taxonomy" id="2024903"/>
    <lineage>
        <taxon>Eukaryota</taxon>
        <taxon>Fungi</taxon>
        <taxon>Dikarya</taxon>
        <taxon>Ascomycota</taxon>
        <taxon>Pezizomycotina</taxon>
        <taxon>Dothideomycetes</taxon>
        <taxon>Dothideomycetidae</taxon>
        <taxon>Dothideales</taxon>
        <taxon>Zalariaceae</taxon>
        <taxon>Zalaria</taxon>
    </lineage>
</organism>
<evidence type="ECO:0000313" key="1">
    <source>
        <dbReference type="EMBL" id="KAK8192552.1"/>
    </source>
</evidence>